<comment type="caution">
    <text evidence="1">The sequence shown here is derived from an EMBL/GenBank/DDBJ whole genome shotgun (WGS) entry which is preliminary data.</text>
</comment>
<accession>A0A9Q1K9Z3</accession>
<organism evidence="1 2">
    <name type="scientific">Carnegiea gigantea</name>
    <dbReference type="NCBI Taxonomy" id="171969"/>
    <lineage>
        <taxon>Eukaryota</taxon>
        <taxon>Viridiplantae</taxon>
        <taxon>Streptophyta</taxon>
        <taxon>Embryophyta</taxon>
        <taxon>Tracheophyta</taxon>
        <taxon>Spermatophyta</taxon>
        <taxon>Magnoliopsida</taxon>
        <taxon>eudicotyledons</taxon>
        <taxon>Gunneridae</taxon>
        <taxon>Pentapetalae</taxon>
        <taxon>Caryophyllales</taxon>
        <taxon>Cactineae</taxon>
        <taxon>Cactaceae</taxon>
        <taxon>Cactoideae</taxon>
        <taxon>Echinocereeae</taxon>
        <taxon>Carnegiea</taxon>
    </lineage>
</organism>
<gene>
    <name evidence="1" type="ORF">Cgig2_014458</name>
</gene>
<dbReference type="Proteomes" id="UP001153076">
    <property type="component" value="Unassembled WGS sequence"/>
</dbReference>
<proteinExistence type="predicted"/>
<evidence type="ECO:0000313" key="1">
    <source>
        <dbReference type="EMBL" id="KAJ8439038.1"/>
    </source>
</evidence>
<protein>
    <submittedName>
        <fullName evidence="1">Uncharacterized protein</fullName>
    </submittedName>
</protein>
<sequence length="153" mass="16935">MVAAGFTIRHCCPPATRWRLPCLRLWPAVFVPADSLCAGKSVAGEATGVSLESRQRTVLDSLLRGQPCGGVGLVVFNSSEPFPLGYAVFLRLHHNVYMISISRQGPSFLRIFRDAEAILMCVRQKFEVLSFTCRLRFQPHGLKMVANEIKVGS</sequence>
<dbReference type="AlphaFoldDB" id="A0A9Q1K9Z3"/>
<keyword evidence="2" id="KW-1185">Reference proteome</keyword>
<evidence type="ECO:0000313" key="2">
    <source>
        <dbReference type="Proteomes" id="UP001153076"/>
    </source>
</evidence>
<name>A0A9Q1K9Z3_9CARY</name>
<dbReference type="EMBL" id="JAKOGI010000232">
    <property type="protein sequence ID" value="KAJ8439038.1"/>
    <property type="molecule type" value="Genomic_DNA"/>
</dbReference>
<reference evidence="1" key="1">
    <citation type="submission" date="2022-04" db="EMBL/GenBank/DDBJ databases">
        <title>Carnegiea gigantea Genome sequencing and assembly v2.</title>
        <authorList>
            <person name="Copetti D."/>
            <person name="Sanderson M.J."/>
            <person name="Burquez A."/>
            <person name="Wojciechowski M.F."/>
        </authorList>
    </citation>
    <scope>NUCLEOTIDE SEQUENCE</scope>
    <source>
        <strain evidence="1">SGP5-SGP5p</strain>
        <tissue evidence="1">Aerial part</tissue>
    </source>
</reference>